<dbReference type="Proteomes" id="UP000284177">
    <property type="component" value="Unassembled WGS sequence"/>
</dbReference>
<sequence length="470" mass="53090">MRYETSLKEIIRYIKNKKEEKKKMKGITWWQLSLIGIGSIIGAAFFLGTGLSISLTGPAVILSYFLAGLVAFFTFGALAEMSVNDPEPGSFREYSKKAFGHCMGFVSGWIYWTAGILIMSSIITALSIFTKYWFPDIPLYLFAIIYSLMGFGINLLGVKDFGQIESIFAIIKISILIIFIFFGIIILLGFTSYNHRISGNFFIMRKYNWFPNGFKGIWSSMIFSLFSYAGVGLVGIASNELDNKKNILKSVYFLVAILIIIYVLSIFIALNMVSWENINESESFFVTALSNYSIPYIDSIFNFIIIIATFPTLVGTIYACSNILFSLADNDDAPKIFVKRNKRGVPIYALYSSGIGLVIVIVLSYLLPKTIYEYMTTAAGVLLLLNWIIILSAEIKYRKYYYKKDGKISFKMIGTPYTSYGSILFIVFSLIGSAFRKIQRVGLLIGISIVLVIFSIYFMMFTLNKSNREK</sequence>
<comment type="caution">
    <text evidence="9">The sequence shown here is derived from an EMBL/GenBank/DDBJ whole genome shotgun (WGS) entry which is preliminary data.</text>
</comment>
<feature type="transmembrane region" description="Helical" evidence="7">
    <location>
        <begin position="300"/>
        <end position="327"/>
    </location>
</feature>
<dbReference type="PANTHER" id="PTHR43495">
    <property type="entry name" value="GABA PERMEASE"/>
    <property type="match status" value="1"/>
</dbReference>
<feature type="transmembrane region" description="Helical" evidence="7">
    <location>
        <begin position="98"/>
        <end position="125"/>
    </location>
</feature>
<dbReference type="Pfam" id="PF00324">
    <property type="entry name" value="AA_permease"/>
    <property type="match status" value="1"/>
</dbReference>
<dbReference type="GO" id="GO:0055085">
    <property type="term" value="P:transmembrane transport"/>
    <property type="evidence" value="ECO:0007669"/>
    <property type="project" value="InterPro"/>
</dbReference>
<protein>
    <submittedName>
        <fullName evidence="9">Amino acid permease</fullName>
    </submittedName>
</protein>
<evidence type="ECO:0000256" key="2">
    <source>
        <dbReference type="ARBA" id="ARBA00022448"/>
    </source>
</evidence>
<feature type="transmembrane region" description="Helical" evidence="7">
    <location>
        <begin position="441"/>
        <end position="463"/>
    </location>
</feature>
<dbReference type="PROSITE" id="PS00218">
    <property type="entry name" value="AMINO_ACID_PERMEASE_1"/>
    <property type="match status" value="1"/>
</dbReference>
<proteinExistence type="predicted"/>
<evidence type="ECO:0000313" key="10">
    <source>
        <dbReference type="Proteomes" id="UP000284177"/>
    </source>
</evidence>
<organism evidence="9 10">
    <name type="scientific">Thermohalobacter berrensis</name>
    <dbReference type="NCBI Taxonomy" id="99594"/>
    <lineage>
        <taxon>Bacteria</taxon>
        <taxon>Bacillati</taxon>
        <taxon>Bacillota</taxon>
        <taxon>Tissierellia</taxon>
        <taxon>Tissierellales</taxon>
        <taxon>Thermohalobacteraceae</taxon>
        <taxon>Thermohalobacter</taxon>
    </lineage>
</organism>
<evidence type="ECO:0000256" key="5">
    <source>
        <dbReference type="ARBA" id="ARBA00022989"/>
    </source>
</evidence>
<feature type="transmembrane region" description="Helical" evidence="7">
    <location>
        <begin position="217"/>
        <end position="239"/>
    </location>
</feature>
<keyword evidence="2" id="KW-0813">Transport</keyword>
<feature type="transmembrane region" description="Helical" evidence="7">
    <location>
        <begin position="59"/>
        <end position="78"/>
    </location>
</feature>
<keyword evidence="3 7" id="KW-0812">Transmembrane</keyword>
<evidence type="ECO:0000256" key="7">
    <source>
        <dbReference type="SAM" id="Phobius"/>
    </source>
</evidence>
<feature type="transmembrane region" description="Helical" evidence="7">
    <location>
        <begin position="169"/>
        <end position="190"/>
    </location>
</feature>
<evidence type="ECO:0000256" key="4">
    <source>
        <dbReference type="ARBA" id="ARBA00022970"/>
    </source>
</evidence>
<keyword evidence="10" id="KW-1185">Reference proteome</keyword>
<dbReference type="GO" id="GO:0016020">
    <property type="term" value="C:membrane"/>
    <property type="evidence" value="ECO:0007669"/>
    <property type="project" value="UniProtKB-SubCell"/>
</dbReference>
<feature type="transmembrane region" description="Helical" evidence="7">
    <location>
        <begin position="374"/>
        <end position="393"/>
    </location>
</feature>
<reference evidence="9 10" key="1">
    <citation type="submission" date="2016-08" db="EMBL/GenBank/DDBJ databases">
        <title>Novel Firmicutes and Novel Genomes.</title>
        <authorList>
            <person name="Poppleton D.I."/>
            <person name="Gribaldo S."/>
        </authorList>
    </citation>
    <scope>NUCLEOTIDE SEQUENCE [LARGE SCALE GENOMIC DNA]</scope>
    <source>
        <strain evidence="9 10">CTT3</strain>
    </source>
</reference>
<dbReference type="PANTHER" id="PTHR43495:SF5">
    <property type="entry name" value="GAMMA-AMINOBUTYRIC ACID PERMEASE"/>
    <property type="match status" value="1"/>
</dbReference>
<feature type="transmembrane region" description="Helical" evidence="7">
    <location>
        <begin position="137"/>
        <end position="157"/>
    </location>
</feature>
<dbReference type="InterPro" id="IPR004840">
    <property type="entry name" value="Amino_acid_permease_CS"/>
</dbReference>
<evidence type="ECO:0000256" key="6">
    <source>
        <dbReference type="ARBA" id="ARBA00023136"/>
    </source>
</evidence>
<dbReference type="GO" id="GO:0006865">
    <property type="term" value="P:amino acid transport"/>
    <property type="evidence" value="ECO:0007669"/>
    <property type="project" value="UniProtKB-KW"/>
</dbReference>
<evidence type="ECO:0000256" key="1">
    <source>
        <dbReference type="ARBA" id="ARBA00004141"/>
    </source>
</evidence>
<keyword evidence="6 7" id="KW-0472">Membrane</keyword>
<gene>
    <name evidence="9" type="ORF">BET03_05585</name>
</gene>
<dbReference type="EMBL" id="MCIB01000037">
    <property type="protein sequence ID" value="RKD29531.1"/>
    <property type="molecule type" value="Genomic_DNA"/>
</dbReference>
<dbReference type="OrthoDB" id="9780162at2"/>
<feature type="transmembrane region" description="Helical" evidence="7">
    <location>
        <begin position="27"/>
        <end position="47"/>
    </location>
</feature>
<evidence type="ECO:0000259" key="8">
    <source>
        <dbReference type="Pfam" id="PF00324"/>
    </source>
</evidence>
<evidence type="ECO:0000256" key="3">
    <source>
        <dbReference type="ARBA" id="ARBA00022692"/>
    </source>
</evidence>
<dbReference type="RefSeq" id="WP_120170479.1">
    <property type="nucleotide sequence ID" value="NZ_MCIB01000037.1"/>
</dbReference>
<feature type="transmembrane region" description="Helical" evidence="7">
    <location>
        <begin position="414"/>
        <end position="435"/>
    </location>
</feature>
<dbReference type="PIRSF" id="PIRSF006060">
    <property type="entry name" value="AA_transporter"/>
    <property type="match status" value="1"/>
</dbReference>
<feature type="transmembrane region" description="Helical" evidence="7">
    <location>
        <begin position="251"/>
        <end position="273"/>
    </location>
</feature>
<keyword evidence="4" id="KW-0029">Amino-acid transport</keyword>
<feature type="domain" description="Amino acid permease/ SLC12A" evidence="8">
    <location>
        <begin position="32"/>
        <end position="463"/>
    </location>
</feature>
<feature type="transmembrane region" description="Helical" evidence="7">
    <location>
        <begin position="348"/>
        <end position="368"/>
    </location>
</feature>
<keyword evidence="5 7" id="KW-1133">Transmembrane helix</keyword>
<evidence type="ECO:0000313" key="9">
    <source>
        <dbReference type="EMBL" id="RKD29531.1"/>
    </source>
</evidence>
<dbReference type="InterPro" id="IPR004841">
    <property type="entry name" value="AA-permease/SLC12A_dom"/>
</dbReference>
<comment type="subcellular location">
    <subcellularLocation>
        <location evidence="1">Membrane</location>
        <topology evidence="1">Multi-pass membrane protein</topology>
    </subcellularLocation>
</comment>
<dbReference type="Gene3D" id="1.20.1740.10">
    <property type="entry name" value="Amino acid/polyamine transporter I"/>
    <property type="match status" value="1"/>
</dbReference>
<dbReference type="AlphaFoldDB" id="A0A419SWF6"/>
<accession>A0A419SWF6</accession>
<name>A0A419SWF6_9FIRM</name>